<evidence type="ECO:0000313" key="3">
    <source>
        <dbReference type="Proteomes" id="UP000186905"/>
    </source>
</evidence>
<keyword evidence="3" id="KW-1185">Reference proteome</keyword>
<name>A0A1Q9GIL2_9GAMM</name>
<keyword evidence="1" id="KW-0732">Signal</keyword>
<accession>A0A1Q9GIL2</accession>
<dbReference type="AlphaFoldDB" id="A0A1Q9GIL2"/>
<protein>
    <submittedName>
        <fullName evidence="2">Uncharacterized protein</fullName>
    </submittedName>
</protein>
<dbReference type="EMBL" id="MJIL01000084">
    <property type="protein sequence ID" value="OLQ74297.1"/>
    <property type="molecule type" value="Genomic_DNA"/>
</dbReference>
<reference evidence="2 3" key="1">
    <citation type="submission" date="2016-09" db="EMBL/GenBank/DDBJ databases">
        <title>Photobacterium proteolyticum sp. nov. a protease producing bacterium isolated from ocean sediments of Laizhou Bay.</title>
        <authorList>
            <person name="Li Y."/>
        </authorList>
    </citation>
    <scope>NUCLEOTIDE SEQUENCE [LARGE SCALE GENOMIC DNA]</scope>
    <source>
        <strain evidence="2 3">13-12</strain>
    </source>
</reference>
<proteinExistence type="predicted"/>
<evidence type="ECO:0000256" key="1">
    <source>
        <dbReference type="SAM" id="SignalP"/>
    </source>
</evidence>
<dbReference type="RefSeq" id="WP_075765749.1">
    <property type="nucleotide sequence ID" value="NZ_MJIL01000084.1"/>
</dbReference>
<evidence type="ECO:0000313" key="2">
    <source>
        <dbReference type="EMBL" id="OLQ74297.1"/>
    </source>
</evidence>
<feature type="chain" id="PRO_5012570744" evidence="1">
    <location>
        <begin position="27"/>
        <end position="217"/>
    </location>
</feature>
<sequence length="217" mass="24360">MIQIIAKKLRVVLVSTLLLVPSFVQASEIEAIINLYNQAASGDEAKVETVYQQLENLIEAEGPQPLTMVYLGGTETLKGRDAWMPWNKMKYVEQGLAKIDKGLDMLDANPLSLADQRVISGIHEYYLAQAISASTFTLLPDMFNYFERGYDIYLSLLEQPEFAKEPFAATAWIYGFAVQAAIRAEDMPQARNWLAQMQQQDANHPQTLKAIDLVNQG</sequence>
<comment type="caution">
    <text evidence="2">The sequence shown here is derived from an EMBL/GenBank/DDBJ whole genome shotgun (WGS) entry which is preliminary data.</text>
</comment>
<organism evidence="2 3">
    <name type="scientific">Photobacterium proteolyticum</name>
    <dbReference type="NCBI Taxonomy" id="1903952"/>
    <lineage>
        <taxon>Bacteria</taxon>
        <taxon>Pseudomonadati</taxon>
        <taxon>Pseudomonadota</taxon>
        <taxon>Gammaproteobacteria</taxon>
        <taxon>Vibrionales</taxon>
        <taxon>Vibrionaceae</taxon>
        <taxon>Photobacterium</taxon>
    </lineage>
</organism>
<dbReference type="STRING" id="1903952.BIT28_08950"/>
<feature type="signal peptide" evidence="1">
    <location>
        <begin position="1"/>
        <end position="26"/>
    </location>
</feature>
<gene>
    <name evidence="2" type="ORF">BIT28_08950</name>
</gene>
<dbReference type="Proteomes" id="UP000186905">
    <property type="component" value="Unassembled WGS sequence"/>
</dbReference>
<dbReference type="OrthoDB" id="5916568at2"/>